<keyword evidence="4 6" id="KW-0862">Zinc</keyword>
<dbReference type="Proteomes" id="UP000265848">
    <property type="component" value="Unassembled WGS sequence"/>
</dbReference>
<dbReference type="EMBL" id="QWJJ01000017">
    <property type="protein sequence ID" value="RII37424.1"/>
    <property type="molecule type" value="Genomic_DNA"/>
</dbReference>
<evidence type="ECO:0000256" key="6">
    <source>
        <dbReference type="RuleBase" id="RU003983"/>
    </source>
</evidence>
<dbReference type="GO" id="GO:0016020">
    <property type="term" value="C:membrane"/>
    <property type="evidence" value="ECO:0007669"/>
    <property type="project" value="TreeGrafter"/>
</dbReference>
<keyword evidence="7" id="KW-0732">Signal</keyword>
<keyword evidence="10" id="KW-1185">Reference proteome</keyword>
<feature type="signal peptide" evidence="7">
    <location>
        <begin position="1"/>
        <end position="17"/>
    </location>
</feature>
<reference evidence="9 10" key="1">
    <citation type="submission" date="2018-08" db="EMBL/GenBank/DDBJ databases">
        <title>Pseudooceanicola sediminis CY03 in the family Rhodobacteracea.</title>
        <authorList>
            <person name="Zhang Y.-J."/>
        </authorList>
    </citation>
    <scope>NUCLEOTIDE SEQUENCE [LARGE SCALE GENOMIC DNA]</scope>
    <source>
        <strain evidence="9 10">CY03</strain>
    </source>
</reference>
<feature type="domain" description="Peptidase M48" evidence="8">
    <location>
        <begin position="48"/>
        <end position="232"/>
    </location>
</feature>
<comment type="cofactor">
    <cofactor evidence="6">
        <name>Zn(2+)</name>
        <dbReference type="ChEBI" id="CHEBI:29105"/>
    </cofactor>
    <text evidence="6">Binds 1 zinc ion per subunit.</text>
</comment>
<dbReference type="RefSeq" id="WP_119400344.1">
    <property type="nucleotide sequence ID" value="NZ_QWJJ01000017.1"/>
</dbReference>
<gene>
    <name evidence="9" type="ORF">DL237_17285</name>
</gene>
<evidence type="ECO:0000256" key="3">
    <source>
        <dbReference type="ARBA" id="ARBA00022801"/>
    </source>
</evidence>
<dbReference type="PROSITE" id="PS51257">
    <property type="entry name" value="PROKAR_LIPOPROTEIN"/>
    <property type="match status" value="1"/>
</dbReference>
<evidence type="ECO:0000256" key="7">
    <source>
        <dbReference type="SAM" id="SignalP"/>
    </source>
</evidence>
<evidence type="ECO:0000313" key="9">
    <source>
        <dbReference type="EMBL" id="RII37424.1"/>
    </source>
</evidence>
<dbReference type="Gene3D" id="3.30.2010.10">
    <property type="entry name" value="Metalloproteases ('zincins'), catalytic domain"/>
    <property type="match status" value="1"/>
</dbReference>
<dbReference type="Pfam" id="PF01435">
    <property type="entry name" value="Peptidase_M48"/>
    <property type="match status" value="1"/>
</dbReference>
<protein>
    <submittedName>
        <fullName evidence="9">Peptidase M48</fullName>
    </submittedName>
</protein>
<comment type="similarity">
    <text evidence="6">Belongs to the peptidase M48 family.</text>
</comment>
<dbReference type="GO" id="GO:0051603">
    <property type="term" value="P:proteolysis involved in protein catabolic process"/>
    <property type="evidence" value="ECO:0007669"/>
    <property type="project" value="TreeGrafter"/>
</dbReference>
<accession>A0A399IWU5</accession>
<dbReference type="GO" id="GO:0046872">
    <property type="term" value="F:metal ion binding"/>
    <property type="evidence" value="ECO:0007669"/>
    <property type="project" value="UniProtKB-KW"/>
</dbReference>
<feature type="chain" id="PRO_5017209400" evidence="7">
    <location>
        <begin position="18"/>
        <end position="237"/>
    </location>
</feature>
<evidence type="ECO:0000259" key="8">
    <source>
        <dbReference type="Pfam" id="PF01435"/>
    </source>
</evidence>
<dbReference type="PANTHER" id="PTHR22726">
    <property type="entry name" value="METALLOENDOPEPTIDASE OMA1"/>
    <property type="match status" value="1"/>
</dbReference>
<evidence type="ECO:0000256" key="4">
    <source>
        <dbReference type="ARBA" id="ARBA00022833"/>
    </source>
</evidence>
<dbReference type="InterPro" id="IPR051156">
    <property type="entry name" value="Mito/Outer_Membr_Metalloprot"/>
</dbReference>
<keyword evidence="5 6" id="KW-0482">Metalloprotease</keyword>
<dbReference type="GO" id="GO:0004222">
    <property type="term" value="F:metalloendopeptidase activity"/>
    <property type="evidence" value="ECO:0007669"/>
    <property type="project" value="InterPro"/>
</dbReference>
<dbReference type="CDD" id="cd07324">
    <property type="entry name" value="M48C_Oma1-like"/>
    <property type="match status" value="1"/>
</dbReference>
<name>A0A399IWU5_9RHOB</name>
<evidence type="ECO:0000313" key="10">
    <source>
        <dbReference type="Proteomes" id="UP000265848"/>
    </source>
</evidence>
<evidence type="ECO:0000256" key="5">
    <source>
        <dbReference type="ARBA" id="ARBA00023049"/>
    </source>
</evidence>
<evidence type="ECO:0000256" key="2">
    <source>
        <dbReference type="ARBA" id="ARBA00022723"/>
    </source>
</evidence>
<dbReference type="OrthoDB" id="7338723at2"/>
<dbReference type="AlphaFoldDB" id="A0A399IWU5"/>
<keyword evidence="2" id="KW-0479">Metal-binding</keyword>
<keyword evidence="1 6" id="KW-0645">Protease</keyword>
<dbReference type="InterPro" id="IPR001915">
    <property type="entry name" value="Peptidase_M48"/>
</dbReference>
<evidence type="ECO:0000256" key="1">
    <source>
        <dbReference type="ARBA" id="ARBA00022670"/>
    </source>
</evidence>
<dbReference type="PANTHER" id="PTHR22726:SF1">
    <property type="entry name" value="METALLOENDOPEPTIDASE OMA1, MITOCHONDRIAL"/>
    <property type="match status" value="1"/>
</dbReference>
<comment type="caution">
    <text evidence="9">The sequence shown here is derived from an EMBL/GenBank/DDBJ whole genome shotgun (WGS) entry which is preliminary data.</text>
</comment>
<proteinExistence type="inferred from homology"/>
<sequence>MKGLRVACLLLGLVAVAGCTTPPLQQGRAGAIDSAFPSRLDADSAARQFAQVVSTVEPVAERYCRAARADRKCDFHIIVDTRRRSAPNAFQTLDDNGEPVLIFTLSLIADMRNPDELAFVMSHEASHHIRDHLSRQRANADTSARQYGQAAASKGASRAAIRRAVALGAELGARSYSKQFELEADYLGAQIARSAGYNPLRGAQYFQRLPDPGEEFQSSHPPNAERMATVRAALRQN</sequence>
<organism evidence="9 10">
    <name type="scientific">Pseudooceanicola sediminis</name>
    <dbReference type="NCBI Taxonomy" id="2211117"/>
    <lineage>
        <taxon>Bacteria</taxon>
        <taxon>Pseudomonadati</taxon>
        <taxon>Pseudomonadota</taxon>
        <taxon>Alphaproteobacteria</taxon>
        <taxon>Rhodobacterales</taxon>
        <taxon>Paracoccaceae</taxon>
        <taxon>Pseudooceanicola</taxon>
    </lineage>
</organism>
<keyword evidence="3 6" id="KW-0378">Hydrolase</keyword>